<feature type="non-terminal residue" evidence="2">
    <location>
        <position position="320"/>
    </location>
</feature>
<dbReference type="SUPFAM" id="SSF56436">
    <property type="entry name" value="C-type lectin-like"/>
    <property type="match status" value="2"/>
</dbReference>
<sequence>MAPVIRGNSLYTIVDGLNWQGGENYAIKLGGHLASISSSEEDIFLKENFQRGWIGLTDTASEGTWRWTDGSQVTYTNWEVGQPDNTREIQHYAQAWTQSGKWDDAEEDTPQQSIAFNKRSIIEIPFIRRGDSAYVIVSGPTWEEAEANAVKLGGHLVTINDAAENEWIATSYGGRGGTYNPSGLWKYWIGLKKTNSDGDLTWISKEPLSYQNFHQGSNASSNEYAFINLWQTQLSYEGNNGVWVPHANLHGDYDGKKMTGIAEIKLAPNNTPTGTPTVAGTFKVGSTLTIDATAIKDSDNFTGYTPTFKYNWETSTDGTT</sequence>
<reference evidence="3" key="1">
    <citation type="submission" date="2018-03" db="EMBL/GenBank/DDBJ databases">
        <title>Ecological and genomic features of two cosmopolitan and abundant freshwater picocyanobacteria.</title>
        <authorList>
            <person name="Cabello-Yeves P.J."/>
            <person name="Picazo A."/>
            <person name="Camacho A."/>
            <person name="Callieri C."/>
            <person name="Rosselli R."/>
            <person name="Roda-Garcia J."/>
            <person name="Coutinho F.H."/>
            <person name="Rodriguez-Valera F."/>
        </authorList>
    </citation>
    <scope>NUCLEOTIDE SEQUENCE [LARGE SCALE GENOMIC DNA]</scope>
    <source>
        <strain evidence="3">Tous</strain>
    </source>
</reference>
<dbReference type="Proteomes" id="UP000240206">
    <property type="component" value="Unassembled WGS sequence"/>
</dbReference>
<evidence type="ECO:0000259" key="1">
    <source>
        <dbReference type="PROSITE" id="PS50041"/>
    </source>
</evidence>
<dbReference type="InterPro" id="IPR001304">
    <property type="entry name" value="C-type_lectin-like"/>
</dbReference>
<keyword evidence="3" id="KW-1185">Reference proteome</keyword>
<dbReference type="RefSeq" id="WP_106500259.1">
    <property type="nucleotide sequence ID" value="NZ_PXVC01000039.1"/>
</dbReference>
<proteinExistence type="predicted"/>
<dbReference type="EMBL" id="PXVC01000039">
    <property type="protein sequence ID" value="PSI01286.1"/>
    <property type="molecule type" value="Genomic_DNA"/>
</dbReference>
<protein>
    <recommendedName>
        <fullName evidence="1">C-type lectin domain-containing protein</fullName>
    </recommendedName>
</protein>
<dbReference type="CDD" id="cd00037">
    <property type="entry name" value="CLECT"/>
    <property type="match status" value="1"/>
</dbReference>
<feature type="domain" description="C-type lectin" evidence="1">
    <location>
        <begin position="129"/>
        <end position="243"/>
    </location>
</feature>
<dbReference type="InterPro" id="IPR016186">
    <property type="entry name" value="C-type_lectin-like/link_sf"/>
</dbReference>
<evidence type="ECO:0000313" key="2">
    <source>
        <dbReference type="EMBL" id="PSI01286.1"/>
    </source>
</evidence>
<accession>A0A2P7EDL0</accession>
<dbReference type="Pfam" id="PF00059">
    <property type="entry name" value="Lectin_C"/>
    <property type="match status" value="2"/>
</dbReference>
<gene>
    <name evidence="2" type="ORF">C7K08_08775</name>
</gene>
<dbReference type="InterPro" id="IPR050111">
    <property type="entry name" value="C-type_lectin/snaclec_domain"/>
</dbReference>
<organism evidence="2 3">
    <name type="scientific">Synechococcus lacustris str. Tous</name>
    <dbReference type="NCBI Taxonomy" id="1910958"/>
    <lineage>
        <taxon>Bacteria</taxon>
        <taxon>Bacillati</taxon>
        <taxon>Cyanobacteriota</taxon>
        <taxon>Cyanophyceae</taxon>
        <taxon>Synechococcales</taxon>
        <taxon>Synechococcaceae</taxon>
        <taxon>Synechococcus</taxon>
    </lineage>
</organism>
<feature type="domain" description="C-type lectin" evidence="1">
    <location>
        <begin position="5"/>
        <end position="104"/>
    </location>
</feature>
<dbReference type="AlphaFoldDB" id="A0A2P7EDL0"/>
<dbReference type="PANTHER" id="PTHR22803">
    <property type="entry name" value="MANNOSE, PHOSPHOLIPASE, LECTIN RECEPTOR RELATED"/>
    <property type="match status" value="1"/>
</dbReference>
<name>A0A2P7EDL0_9SYNE</name>
<comment type="caution">
    <text evidence="2">The sequence shown here is derived from an EMBL/GenBank/DDBJ whole genome shotgun (WGS) entry which is preliminary data.</text>
</comment>
<dbReference type="InterPro" id="IPR016187">
    <property type="entry name" value="CTDL_fold"/>
</dbReference>
<evidence type="ECO:0000313" key="3">
    <source>
        <dbReference type="Proteomes" id="UP000240206"/>
    </source>
</evidence>
<dbReference type="SMART" id="SM00034">
    <property type="entry name" value="CLECT"/>
    <property type="match status" value="2"/>
</dbReference>
<dbReference type="PROSITE" id="PS50041">
    <property type="entry name" value="C_TYPE_LECTIN_2"/>
    <property type="match status" value="2"/>
</dbReference>
<dbReference type="Gene3D" id="3.10.100.10">
    <property type="entry name" value="Mannose-Binding Protein A, subunit A"/>
    <property type="match status" value="2"/>
</dbReference>